<evidence type="ECO:0000259" key="1">
    <source>
        <dbReference type="Pfam" id="PF12776"/>
    </source>
</evidence>
<organism evidence="2 3">
    <name type="scientific">Sesamum alatum</name>
    <dbReference type="NCBI Taxonomy" id="300844"/>
    <lineage>
        <taxon>Eukaryota</taxon>
        <taxon>Viridiplantae</taxon>
        <taxon>Streptophyta</taxon>
        <taxon>Embryophyta</taxon>
        <taxon>Tracheophyta</taxon>
        <taxon>Spermatophyta</taxon>
        <taxon>Magnoliopsida</taxon>
        <taxon>eudicotyledons</taxon>
        <taxon>Gunneridae</taxon>
        <taxon>Pentapetalae</taxon>
        <taxon>asterids</taxon>
        <taxon>lamiids</taxon>
        <taxon>Lamiales</taxon>
        <taxon>Pedaliaceae</taxon>
        <taxon>Sesamum</taxon>
    </lineage>
</organism>
<evidence type="ECO:0000313" key="2">
    <source>
        <dbReference type="EMBL" id="KAK4431116.1"/>
    </source>
</evidence>
<dbReference type="Proteomes" id="UP001293254">
    <property type="component" value="Unassembled WGS sequence"/>
</dbReference>
<reference evidence="2" key="2">
    <citation type="journal article" date="2024" name="Plant">
        <title>Genomic evolution and insights into agronomic trait innovations of Sesamum species.</title>
        <authorList>
            <person name="Miao H."/>
            <person name="Wang L."/>
            <person name="Qu L."/>
            <person name="Liu H."/>
            <person name="Sun Y."/>
            <person name="Le M."/>
            <person name="Wang Q."/>
            <person name="Wei S."/>
            <person name="Zheng Y."/>
            <person name="Lin W."/>
            <person name="Duan Y."/>
            <person name="Cao H."/>
            <person name="Xiong S."/>
            <person name="Wang X."/>
            <person name="Wei L."/>
            <person name="Li C."/>
            <person name="Ma Q."/>
            <person name="Ju M."/>
            <person name="Zhao R."/>
            <person name="Li G."/>
            <person name="Mu C."/>
            <person name="Tian Q."/>
            <person name="Mei H."/>
            <person name="Zhang T."/>
            <person name="Gao T."/>
            <person name="Zhang H."/>
        </authorList>
    </citation>
    <scope>NUCLEOTIDE SEQUENCE</scope>
    <source>
        <strain evidence="2">3651</strain>
    </source>
</reference>
<keyword evidence="3" id="KW-1185">Reference proteome</keyword>
<protein>
    <recommendedName>
        <fullName evidence="1">Myb/SANT-like domain-containing protein</fullName>
    </recommendedName>
</protein>
<comment type="caution">
    <text evidence="2">The sequence shown here is derived from an EMBL/GenBank/DDBJ whole genome shotgun (WGS) entry which is preliminary data.</text>
</comment>
<dbReference type="Pfam" id="PF12776">
    <property type="entry name" value="Myb_DNA-bind_3"/>
    <property type="match status" value="1"/>
</dbReference>
<dbReference type="InterPro" id="IPR024752">
    <property type="entry name" value="Myb/SANT-like_dom"/>
</dbReference>
<name>A0AAE1YJU4_9LAMI</name>
<evidence type="ECO:0000313" key="3">
    <source>
        <dbReference type="Proteomes" id="UP001293254"/>
    </source>
</evidence>
<proteinExistence type="predicted"/>
<accession>A0AAE1YJU4</accession>
<sequence>MGGSVQDGGVISDEALQRATEQVNLVLKESFTENQNRPRVQKPRERYETFRYLISCPEVYWDRWDNTMTAPSAFWERMTLANPLAKAYEHFGDPNWTALLAIFGPPCLSDTLYASSSSHVNDNGVIKIVDDNGIVKVDEVL</sequence>
<gene>
    <name evidence="2" type="ORF">Salat_0873700</name>
</gene>
<reference evidence="2" key="1">
    <citation type="submission" date="2020-06" db="EMBL/GenBank/DDBJ databases">
        <authorList>
            <person name="Li T."/>
            <person name="Hu X."/>
            <person name="Zhang T."/>
            <person name="Song X."/>
            <person name="Zhang H."/>
            <person name="Dai N."/>
            <person name="Sheng W."/>
            <person name="Hou X."/>
            <person name="Wei L."/>
        </authorList>
    </citation>
    <scope>NUCLEOTIDE SEQUENCE</scope>
    <source>
        <strain evidence="2">3651</strain>
        <tissue evidence="2">Leaf</tissue>
    </source>
</reference>
<dbReference type="AlphaFoldDB" id="A0AAE1YJU4"/>
<dbReference type="EMBL" id="JACGWO010000003">
    <property type="protein sequence ID" value="KAK4431116.1"/>
    <property type="molecule type" value="Genomic_DNA"/>
</dbReference>
<feature type="domain" description="Myb/SANT-like" evidence="1">
    <location>
        <begin position="8"/>
        <end position="77"/>
    </location>
</feature>